<evidence type="ECO:0008006" key="3">
    <source>
        <dbReference type="Google" id="ProtNLM"/>
    </source>
</evidence>
<reference evidence="2" key="1">
    <citation type="submission" date="2020-11" db="EMBL/GenBank/DDBJ databases">
        <authorList>
            <person name="Tran Van P."/>
        </authorList>
    </citation>
    <scope>NUCLEOTIDE SEQUENCE</scope>
</reference>
<organism evidence="2">
    <name type="scientific">Timema bartmani</name>
    <dbReference type="NCBI Taxonomy" id="61472"/>
    <lineage>
        <taxon>Eukaryota</taxon>
        <taxon>Metazoa</taxon>
        <taxon>Ecdysozoa</taxon>
        <taxon>Arthropoda</taxon>
        <taxon>Hexapoda</taxon>
        <taxon>Insecta</taxon>
        <taxon>Pterygota</taxon>
        <taxon>Neoptera</taxon>
        <taxon>Polyneoptera</taxon>
        <taxon>Phasmatodea</taxon>
        <taxon>Timematodea</taxon>
        <taxon>Timematoidea</taxon>
        <taxon>Timematidae</taxon>
        <taxon>Timema</taxon>
    </lineage>
</organism>
<dbReference type="AlphaFoldDB" id="A0A7R9EVF7"/>
<name>A0A7R9EVF7_9NEOP</name>
<protein>
    <recommendedName>
        <fullName evidence="3">Secreted protein</fullName>
    </recommendedName>
</protein>
<gene>
    <name evidence="2" type="ORF">TBIB3V08_LOCUS4085</name>
</gene>
<proteinExistence type="predicted"/>
<accession>A0A7R9EVF7</accession>
<sequence>MSLGKHLVMKQVRSLYGCVWCPLLLFLLEPPSCFSRPQAPDFAVSTVAPKRNVKVGFTRHDSCLRPQTCCGESQTRDTVSL</sequence>
<feature type="signal peptide" evidence="1">
    <location>
        <begin position="1"/>
        <end position="35"/>
    </location>
</feature>
<feature type="chain" id="PRO_5031277605" description="Secreted protein" evidence="1">
    <location>
        <begin position="36"/>
        <end position="81"/>
    </location>
</feature>
<evidence type="ECO:0000313" key="2">
    <source>
        <dbReference type="EMBL" id="CAD7441626.1"/>
    </source>
</evidence>
<evidence type="ECO:0000256" key="1">
    <source>
        <dbReference type="SAM" id="SignalP"/>
    </source>
</evidence>
<keyword evidence="1" id="KW-0732">Signal</keyword>
<dbReference type="EMBL" id="OD565378">
    <property type="protein sequence ID" value="CAD7441626.1"/>
    <property type="molecule type" value="Genomic_DNA"/>
</dbReference>